<dbReference type="Proteomes" id="UP000215559">
    <property type="component" value="Unassembled WGS sequence"/>
</dbReference>
<dbReference type="InterPro" id="IPR038309">
    <property type="entry name" value="Rsd/AlgQ_sf"/>
</dbReference>
<dbReference type="EMBL" id="NOZP01000063">
    <property type="protein sequence ID" value="OYD16222.1"/>
    <property type="molecule type" value="Genomic_DNA"/>
</dbReference>
<evidence type="ECO:0000313" key="3">
    <source>
        <dbReference type="Proteomes" id="UP000215559"/>
    </source>
</evidence>
<accession>A0A235BVG1</accession>
<reference evidence="2 3" key="1">
    <citation type="submission" date="2017-07" db="EMBL/GenBank/DDBJ databases">
        <title>Recovery of genomes from metagenomes via a dereplication, aggregation, and scoring strategy.</title>
        <authorList>
            <person name="Sieber C.M."/>
            <person name="Probst A.J."/>
            <person name="Sharrar A."/>
            <person name="Thomas B.C."/>
            <person name="Hess M."/>
            <person name="Tringe S.G."/>
            <person name="Banfield J.F."/>
        </authorList>
    </citation>
    <scope>NUCLEOTIDE SEQUENCE [LARGE SCALE GENOMIC DNA]</scope>
    <source>
        <strain evidence="2">JGI_Cruoil_03_51_56</strain>
    </source>
</reference>
<feature type="domain" description="Hemerythrin-like" evidence="1">
    <location>
        <begin position="15"/>
        <end position="138"/>
    </location>
</feature>
<dbReference type="Pfam" id="PF01814">
    <property type="entry name" value="Hemerythrin"/>
    <property type="match status" value="1"/>
</dbReference>
<dbReference type="Gene3D" id="1.20.120.1370">
    <property type="entry name" value="Regulator of RNA polymerase sigma(70) subunit, domain 4"/>
    <property type="match status" value="1"/>
</dbReference>
<evidence type="ECO:0000259" key="1">
    <source>
        <dbReference type="Pfam" id="PF01814"/>
    </source>
</evidence>
<comment type="caution">
    <text evidence="2">The sequence shown here is derived from an EMBL/GenBank/DDBJ whole genome shotgun (WGS) entry which is preliminary data.</text>
</comment>
<sequence>MFQQSWEGENLHELLKALRTEHTELQRALAGIRPRQFRTDEGQERLNRVRELFRNYISSERARLYPALEKAAEQDKTLCAQIQRLDDDLKIVTDLAENFFKKYERGKPKLIEFATDHGALLTILKIRLKREEELIFPLFNKIAAT</sequence>
<gene>
    <name evidence="2" type="ORF">CH330_03435</name>
</gene>
<proteinExistence type="predicted"/>
<protein>
    <recommendedName>
        <fullName evidence="1">Hemerythrin-like domain-containing protein</fullName>
    </recommendedName>
</protein>
<organism evidence="2 3">
    <name type="scientific">candidate division WOR-3 bacterium JGI_Cruoil_03_51_56</name>
    <dbReference type="NCBI Taxonomy" id="1973747"/>
    <lineage>
        <taxon>Bacteria</taxon>
        <taxon>Bacteria division WOR-3</taxon>
    </lineage>
</organism>
<dbReference type="InterPro" id="IPR012312">
    <property type="entry name" value="Hemerythrin-like"/>
</dbReference>
<evidence type="ECO:0000313" key="2">
    <source>
        <dbReference type="EMBL" id="OYD16222.1"/>
    </source>
</evidence>
<dbReference type="AlphaFoldDB" id="A0A235BVG1"/>
<name>A0A235BVG1_UNCW3</name>